<dbReference type="InterPro" id="IPR023231">
    <property type="entry name" value="GSKIP_dom_sf"/>
</dbReference>
<dbReference type="Pfam" id="PF05303">
    <property type="entry name" value="GSKIP_dom"/>
    <property type="match status" value="1"/>
</dbReference>
<dbReference type="InParanoid" id="A0A2P6NUK8"/>
<accession>A0A2P6NUK8</accession>
<feature type="domain" description="GSKIP" evidence="1">
    <location>
        <begin position="21"/>
        <end position="56"/>
    </location>
</feature>
<evidence type="ECO:0000313" key="4">
    <source>
        <dbReference type="Proteomes" id="UP000241769"/>
    </source>
</evidence>
<name>A0A2P6NUK8_9EUKA</name>
<dbReference type="Proteomes" id="UP000241769">
    <property type="component" value="Unassembled WGS sequence"/>
</dbReference>
<proteinExistence type="predicted"/>
<evidence type="ECO:0000259" key="1">
    <source>
        <dbReference type="Pfam" id="PF05303"/>
    </source>
</evidence>
<dbReference type="EMBL" id="MDYQ01000018">
    <property type="protein sequence ID" value="PRP87664.1"/>
    <property type="molecule type" value="Genomic_DNA"/>
</dbReference>
<dbReference type="Gene3D" id="3.30.2280.10">
    <property type="entry name" value="Hypothetical protein (hspc210)"/>
    <property type="match status" value="1"/>
</dbReference>
<comment type="caution">
    <text evidence="2">The sequence shown here is derived from an EMBL/GenBank/DDBJ whole genome shotgun (WGS) entry which is preliminary data.</text>
</comment>
<dbReference type="SUPFAM" id="SSF103107">
    <property type="entry name" value="Hypothetical protein c14orf129, hspc210"/>
    <property type="match status" value="1"/>
</dbReference>
<evidence type="ECO:0000313" key="3">
    <source>
        <dbReference type="EMBL" id="PRP87664.1"/>
    </source>
</evidence>
<evidence type="ECO:0000313" key="2">
    <source>
        <dbReference type="EMBL" id="PRP87651.1"/>
    </source>
</evidence>
<organism evidence="2 4">
    <name type="scientific">Planoprotostelium fungivorum</name>
    <dbReference type="NCBI Taxonomy" id="1890364"/>
    <lineage>
        <taxon>Eukaryota</taxon>
        <taxon>Amoebozoa</taxon>
        <taxon>Evosea</taxon>
        <taxon>Variosea</taxon>
        <taxon>Cavosteliida</taxon>
        <taxon>Cavosteliaceae</taxon>
        <taxon>Planoprotostelium</taxon>
    </lineage>
</organism>
<dbReference type="AlphaFoldDB" id="A0A2P6NUK8"/>
<gene>
    <name evidence="2" type="ORF">PROFUN_02351</name>
    <name evidence="3" type="ORF">PROFUN_02364</name>
</gene>
<protein>
    <recommendedName>
        <fullName evidence="1">GSKIP domain-containing protein</fullName>
    </recommendedName>
</protein>
<keyword evidence="4" id="KW-1185">Reference proteome</keyword>
<dbReference type="EMBL" id="MDYQ01000018">
    <property type="protein sequence ID" value="PRP87651.1"/>
    <property type="molecule type" value="Genomic_DNA"/>
</dbReference>
<sequence length="67" mass="7567">MSEARDAVAEVERIGGVRKASCIDERRTYESLTSLLINESPLFQQHFHSSLYAKLMLVTIILSNLLT</sequence>
<reference evidence="2 4" key="1">
    <citation type="journal article" date="2018" name="Genome Biol. Evol.">
        <title>Multiple Roots of Fruiting Body Formation in Amoebozoa.</title>
        <authorList>
            <person name="Hillmann F."/>
            <person name="Forbes G."/>
            <person name="Novohradska S."/>
            <person name="Ferling I."/>
            <person name="Riege K."/>
            <person name="Groth M."/>
            <person name="Westermann M."/>
            <person name="Marz M."/>
            <person name="Spaller T."/>
            <person name="Winckler T."/>
            <person name="Schaap P."/>
            <person name="Glockner G."/>
        </authorList>
    </citation>
    <scope>NUCLEOTIDE SEQUENCE [LARGE SCALE GENOMIC DNA]</scope>
    <source>
        <strain evidence="2 4">Jena</strain>
    </source>
</reference>
<dbReference type="InterPro" id="IPR007967">
    <property type="entry name" value="GSKIP_dom"/>
</dbReference>